<accession>A0A8H6ISH1</accession>
<dbReference type="Proteomes" id="UP000639643">
    <property type="component" value="Unassembled WGS sequence"/>
</dbReference>
<dbReference type="EMBL" id="WIGM01001500">
    <property type="protein sequence ID" value="KAF6795823.1"/>
    <property type="molecule type" value="Genomic_DNA"/>
</dbReference>
<keyword evidence="1" id="KW-0175">Coiled coil</keyword>
<organism evidence="3 4">
    <name type="scientific">Colletotrichum musicola</name>
    <dbReference type="NCBI Taxonomy" id="2175873"/>
    <lineage>
        <taxon>Eukaryota</taxon>
        <taxon>Fungi</taxon>
        <taxon>Dikarya</taxon>
        <taxon>Ascomycota</taxon>
        <taxon>Pezizomycotina</taxon>
        <taxon>Sordariomycetes</taxon>
        <taxon>Hypocreomycetidae</taxon>
        <taxon>Glomerellales</taxon>
        <taxon>Glomerellaceae</taxon>
        <taxon>Colletotrichum</taxon>
        <taxon>Colletotrichum orchidearum species complex</taxon>
    </lineage>
</organism>
<evidence type="ECO:0000256" key="1">
    <source>
        <dbReference type="SAM" id="Coils"/>
    </source>
</evidence>
<feature type="coiled-coil region" evidence="1">
    <location>
        <begin position="231"/>
        <end position="258"/>
    </location>
</feature>
<evidence type="ECO:0000313" key="4">
    <source>
        <dbReference type="Proteomes" id="UP000639643"/>
    </source>
</evidence>
<gene>
    <name evidence="3" type="ORF">CMUS01_15913</name>
</gene>
<reference evidence="3" key="1">
    <citation type="journal article" date="2020" name="Phytopathology">
        <title>Genome Sequence Resources of Colletotrichum truncatum, C. plurivorum, C. musicola, and C. sojae: Four Species Pathogenic to Soybean (Glycine max).</title>
        <authorList>
            <person name="Rogerio F."/>
            <person name="Boufleur T.R."/>
            <person name="Ciampi-Guillardi M."/>
            <person name="Sukno S.A."/>
            <person name="Thon M.R."/>
            <person name="Massola Junior N.S."/>
            <person name="Baroncelli R."/>
        </authorList>
    </citation>
    <scope>NUCLEOTIDE SEQUENCE</scope>
    <source>
        <strain evidence="3">LFN0074</strain>
    </source>
</reference>
<proteinExistence type="predicted"/>
<sequence>MVTPPNGSFIPVTGRTQFDWKPLLGNRDRGTEGIPRARPLTHGRGTSSVPRNVAASGGGLLDIDWGSQAWVRYQTHGIDILCVNNNLTLPHGWQVPYRHIKPTVPLCKSASASTSNSGLYTSSGPQAWGVVVLTPMRLPHLVSRDSASDLSGLSSLYGHHELRRLSRVALRLQLQPVDNQGTGPDLVDLGYKLNIDVPSLSEEGWDAIRSKMAEKLTTTHLPDLSIVSGVMMEVMEAMQEMTRALQRHRDEYNAALRTAAQSHKAVGDAAAHGMYQRPALRCWTLYLSASCGSPGPVGVVKMLTSQSQGHTQFLPVRDLAGSLSVAEDDIYAASVSEVEMQMYESIANLDHLTVADKVSDYHARTRIDIIYTPMTLENADTFFVISFTEFKDEAILLFKG</sequence>
<keyword evidence="4" id="KW-1185">Reference proteome</keyword>
<evidence type="ECO:0000256" key="2">
    <source>
        <dbReference type="SAM" id="MobiDB-lite"/>
    </source>
</evidence>
<protein>
    <submittedName>
        <fullName evidence="3">Uncharacterized protein</fullName>
    </submittedName>
</protein>
<name>A0A8H6ISH1_9PEZI</name>
<comment type="caution">
    <text evidence="3">The sequence shown here is derived from an EMBL/GenBank/DDBJ whole genome shotgun (WGS) entry which is preliminary data.</text>
</comment>
<dbReference type="AlphaFoldDB" id="A0A8H6ISH1"/>
<evidence type="ECO:0000313" key="3">
    <source>
        <dbReference type="EMBL" id="KAF6795823.1"/>
    </source>
</evidence>
<feature type="region of interest" description="Disordered" evidence="2">
    <location>
        <begin position="23"/>
        <end position="51"/>
    </location>
</feature>